<gene>
    <name evidence="9" type="ORF">Z518_05188</name>
</gene>
<feature type="transmembrane region" description="Helical" evidence="7">
    <location>
        <begin position="448"/>
        <end position="472"/>
    </location>
</feature>
<accession>A0A0D2IMD5</accession>
<keyword evidence="2" id="KW-0813">Transport</keyword>
<evidence type="ECO:0000256" key="1">
    <source>
        <dbReference type="ARBA" id="ARBA00004141"/>
    </source>
</evidence>
<feature type="transmembrane region" description="Helical" evidence="7">
    <location>
        <begin position="510"/>
        <end position="537"/>
    </location>
</feature>
<dbReference type="AlphaFoldDB" id="A0A0D2IMD5"/>
<evidence type="ECO:0000256" key="4">
    <source>
        <dbReference type="ARBA" id="ARBA00022989"/>
    </source>
</evidence>
<feature type="transmembrane region" description="Helical" evidence="7">
    <location>
        <begin position="234"/>
        <end position="255"/>
    </location>
</feature>
<organism evidence="9 10">
    <name type="scientific">Rhinocladiella mackenziei CBS 650.93</name>
    <dbReference type="NCBI Taxonomy" id="1442369"/>
    <lineage>
        <taxon>Eukaryota</taxon>
        <taxon>Fungi</taxon>
        <taxon>Dikarya</taxon>
        <taxon>Ascomycota</taxon>
        <taxon>Pezizomycotina</taxon>
        <taxon>Eurotiomycetes</taxon>
        <taxon>Chaetothyriomycetidae</taxon>
        <taxon>Chaetothyriales</taxon>
        <taxon>Herpotrichiellaceae</taxon>
        <taxon>Rhinocladiella</taxon>
    </lineage>
</organism>
<dbReference type="InterPro" id="IPR011701">
    <property type="entry name" value="MFS"/>
</dbReference>
<dbReference type="InterPro" id="IPR020846">
    <property type="entry name" value="MFS_dom"/>
</dbReference>
<keyword evidence="4 7" id="KW-1133">Transmembrane helix</keyword>
<feature type="transmembrane region" description="Helical" evidence="7">
    <location>
        <begin position="349"/>
        <end position="369"/>
    </location>
</feature>
<feature type="domain" description="Major facilitator superfamily (MFS) profile" evidence="8">
    <location>
        <begin position="109"/>
        <end position="543"/>
    </location>
</feature>
<dbReference type="OrthoDB" id="2985014at2759"/>
<dbReference type="PANTHER" id="PTHR43791:SF27">
    <property type="entry name" value="TRANSPORTER, PUTATIVE (AFU_ORTHOLOGUE AFUA_2G15730)-RELATED"/>
    <property type="match status" value="1"/>
</dbReference>
<feature type="transmembrane region" description="Helical" evidence="7">
    <location>
        <begin position="381"/>
        <end position="402"/>
    </location>
</feature>
<dbReference type="HOGENOM" id="CLU_001265_0_1_1"/>
<reference evidence="9 10" key="1">
    <citation type="submission" date="2015-01" db="EMBL/GenBank/DDBJ databases">
        <title>The Genome Sequence of Rhinocladiella mackenzie CBS 650.93.</title>
        <authorList>
            <consortium name="The Broad Institute Genomics Platform"/>
            <person name="Cuomo C."/>
            <person name="de Hoog S."/>
            <person name="Gorbushina A."/>
            <person name="Stielow B."/>
            <person name="Teixiera M."/>
            <person name="Abouelleil A."/>
            <person name="Chapman S.B."/>
            <person name="Priest M."/>
            <person name="Young S.K."/>
            <person name="Wortman J."/>
            <person name="Nusbaum C."/>
            <person name="Birren B."/>
        </authorList>
    </citation>
    <scope>NUCLEOTIDE SEQUENCE [LARGE SCALE GENOMIC DNA]</scope>
    <source>
        <strain evidence="9 10">CBS 650.93</strain>
    </source>
</reference>
<dbReference type="VEuPathDB" id="FungiDB:Z518_05188"/>
<dbReference type="GO" id="GO:0022857">
    <property type="term" value="F:transmembrane transporter activity"/>
    <property type="evidence" value="ECO:0007669"/>
    <property type="project" value="InterPro"/>
</dbReference>
<proteinExistence type="predicted"/>
<feature type="transmembrane region" description="Helical" evidence="7">
    <location>
        <begin position="414"/>
        <end position="436"/>
    </location>
</feature>
<dbReference type="GO" id="GO:0016020">
    <property type="term" value="C:membrane"/>
    <property type="evidence" value="ECO:0007669"/>
    <property type="project" value="UniProtKB-SubCell"/>
</dbReference>
<keyword evidence="10" id="KW-1185">Reference proteome</keyword>
<dbReference type="Proteomes" id="UP000053617">
    <property type="component" value="Unassembled WGS sequence"/>
</dbReference>
<dbReference type="Pfam" id="PF07690">
    <property type="entry name" value="MFS_1"/>
    <property type="match status" value="1"/>
</dbReference>
<dbReference type="GeneID" id="25293259"/>
<keyword evidence="5 7" id="KW-0472">Membrane</keyword>
<evidence type="ECO:0000259" key="8">
    <source>
        <dbReference type="PROSITE" id="PS50850"/>
    </source>
</evidence>
<evidence type="ECO:0000256" key="3">
    <source>
        <dbReference type="ARBA" id="ARBA00022692"/>
    </source>
</evidence>
<dbReference type="Gene3D" id="1.20.1250.20">
    <property type="entry name" value="MFS general substrate transporter like domains"/>
    <property type="match status" value="2"/>
</dbReference>
<dbReference type="PROSITE" id="PS50850">
    <property type="entry name" value="MFS"/>
    <property type="match status" value="1"/>
</dbReference>
<evidence type="ECO:0000313" key="9">
    <source>
        <dbReference type="EMBL" id="KIX04321.1"/>
    </source>
</evidence>
<evidence type="ECO:0000256" key="5">
    <source>
        <dbReference type="ARBA" id="ARBA00023136"/>
    </source>
</evidence>
<feature type="transmembrane region" description="Helical" evidence="7">
    <location>
        <begin position="199"/>
        <end position="222"/>
    </location>
</feature>
<dbReference type="RefSeq" id="XP_013271457.1">
    <property type="nucleotide sequence ID" value="XM_013416003.1"/>
</dbReference>
<dbReference type="EMBL" id="KN847478">
    <property type="protein sequence ID" value="KIX04321.1"/>
    <property type="molecule type" value="Genomic_DNA"/>
</dbReference>
<evidence type="ECO:0000256" key="6">
    <source>
        <dbReference type="SAM" id="MobiDB-lite"/>
    </source>
</evidence>
<comment type="subcellular location">
    <subcellularLocation>
        <location evidence="1">Membrane</location>
        <topology evidence="1">Multi-pass membrane protein</topology>
    </subcellularLocation>
</comment>
<dbReference type="FunFam" id="1.20.1250.20:FF:000018">
    <property type="entry name" value="MFS transporter permease"/>
    <property type="match status" value="1"/>
</dbReference>
<evidence type="ECO:0000256" key="2">
    <source>
        <dbReference type="ARBA" id="ARBA00022448"/>
    </source>
</evidence>
<sequence>MSSLETDETSTSSKGTPAPTLLTPDSGSADSRIAATRTSYEAREDAVELRRLRHTLSHAVDEQEELLESDQDDGEDEEYIKRLKRVSTQSKEYTNEEEEAVVRKLDRKLVTFLGFLYMLSFLDRSNIGNARIAGLEKDLSLSSAQYDWLLTAFYITYITFEWMILLYRLVPAHVYIALCVLSWGLVASLQSLTTSFIQLLILRGFLGITEAAFGPGVPFYMTFFYKRSELAYRVGLQISAAPLATSFASTLAWVIVKLSQNGPIAPWRALFLVEGFPSIIAAVAAWYYVPDAPAQARYLTPRQRKVAVMRLQSEQHHSHLDNAPSTNNSTTHRINVKEIFSTVLDPKSYLTALMFLSVNVSFSSLPVFLPTIINSMSFSPLASQALAAPPYLLSFFFVLLVGRYSDKIPDSRSLFLIGVALVSALSYAGIAIAGTLHESLGDAGSITIRYVAVYGAAMGLFASVTLIITWTLNNQATATGKGTGLTILNIVGQCGPLIGVHVFPKSHGPFYIPGMAVCAGFMALGVAGLAGVLRLVLQNANRKNGFAQPARGGEYELVSSTVRKTEEDDETGLGPEDVEETLIGGVKKLNVENAGFRYML</sequence>
<evidence type="ECO:0000256" key="7">
    <source>
        <dbReference type="SAM" id="Phobius"/>
    </source>
</evidence>
<dbReference type="SUPFAM" id="SSF103473">
    <property type="entry name" value="MFS general substrate transporter"/>
    <property type="match status" value="1"/>
</dbReference>
<keyword evidence="3 7" id="KW-0812">Transmembrane</keyword>
<name>A0A0D2IMD5_9EURO</name>
<dbReference type="FunFam" id="1.20.1250.20:FF:000013">
    <property type="entry name" value="MFS general substrate transporter"/>
    <property type="match status" value="1"/>
</dbReference>
<feature type="transmembrane region" description="Helical" evidence="7">
    <location>
        <begin position="267"/>
        <end position="289"/>
    </location>
</feature>
<dbReference type="InterPro" id="IPR036259">
    <property type="entry name" value="MFS_trans_sf"/>
</dbReference>
<evidence type="ECO:0000313" key="10">
    <source>
        <dbReference type="Proteomes" id="UP000053617"/>
    </source>
</evidence>
<feature type="transmembrane region" description="Helical" evidence="7">
    <location>
        <begin position="174"/>
        <end position="193"/>
    </location>
</feature>
<dbReference type="PANTHER" id="PTHR43791">
    <property type="entry name" value="PERMEASE-RELATED"/>
    <property type="match status" value="1"/>
</dbReference>
<feature type="transmembrane region" description="Helical" evidence="7">
    <location>
        <begin position="484"/>
        <end position="504"/>
    </location>
</feature>
<protein>
    <recommendedName>
        <fullName evidence="8">Major facilitator superfamily (MFS) profile domain-containing protein</fullName>
    </recommendedName>
</protein>
<feature type="region of interest" description="Disordered" evidence="6">
    <location>
        <begin position="1"/>
        <end position="39"/>
    </location>
</feature>